<accession>A0ABX0E6R6</accession>
<comment type="caution">
    <text evidence="1">The sequence shown here is derived from an EMBL/GenBank/DDBJ whole genome shotgun (WGS) entry which is preliminary data.</text>
</comment>
<gene>
    <name evidence="1" type="ORF">G6048_46525</name>
</gene>
<proteinExistence type="predicted"/>
<evidence type="ECO:0000313" key="2">
    <source>
        <dbReference type="Proteomes" id="UP001518140"/>
    </source>
</evidence>
<sequence>MDGLAGEITSDGGTSGKGVLVGFDRTSRAEPEGPPAAARRFVFLFDDALRFRPDAFPTCARTTVESGGVAACPEDALVGRGTSHLYPDGTAEVYAVNTRHPNGMRGAIVVIPANDTILELTWEPVTAPYRGLGYRWALDEIIPPSPTPPEQRVGTRRFELTWGATRTVGDRTVSFAETKAKLGDELRLGLWSEFVTGQRVLPQATATTAPR</sequence>
<reference evidence="1 2" key="1">
    <citation type="submission" date="2020-02" db="EMBL/GenBank/DDBJ databases">
        <title>Whole-genome analyses of novel actinobacteria.</title>
        <authorList>
            <person name="Sahin N."/>
            <person name="Tokatli A."/>
        </authorList>
    </citation>
    <scope>NUCLEOTIDE SEQUENCE [LARGE SCALE GENOMIC DNA]</scope>
    <source>
        <strain evidence="1 2">YC419</strain>
    </source>
</reference>
<evidence type="ECO:0000313" key="1">
    <source>
        <dbReference type="EMBL" id="NGO49215.1"/>
    </source>
</evidence>
<keyword evidence="2" id="KW-1185">Reference proteome</keyword>
<name>A0ABX0E6R6_9ACTN</name>
<organism evidence="1 2">
    <name type="scientific">Streptomyces ureilyticus</name>
    <dbReference type="NCBI Taxonomy" id="1775131"/>
    <lineage>
        <taxon>Bacteria</taxon>
        <taxon>Bacillati</taxon>
        <taxon>Actinomycetota</taxon>
        <taxon>Actinomycetes</taxon>
        <taxon>Kitasatosporales</taxon>
        <taxon>Streptomycetaceae</taxon>
        <taxon>Streptomyces</taxon>
    </lineage>
</organism>
<dbReference type="Proteomes" id="UP001518140">
    <property type="component" value="Unassembled WGS sequence"/>
</dbReference>
<dbReference type="EMBL" id="JAAKZX010000356">
    <property type="protein sequence ID" value="NGO49215.1"/>
    <property type="molecule type" value="Genomic_DNA"/>
</dbReference>
<protein>
    <submittedName>
        <fullName evidence="1">Uncharacterized protein</fullName>
    </submittedName>
</protein>